<dbReference type="SUPFAM" id="SSF56672">
    <property type="entry name" value="DNA/RNA polymerases"/>
    <property type="match status" value="1"/>
</dbReference>
<comment type="caution">
    <text evidence="1">The sequence shown here is derived from an EMBL/GenBank/DDBJ whole genome shotgun (WGS) entry which is preliminary data.</text>
</comment>
<sequence length="1443" mass="168398">MKQSINAAKVIQGKWKRHKLYQQLEQQIINQGYRRQGEKPFKLLSYLEAKLGAKEFNSRVKKFNEEYYGLHKNHFNEPNITKTQQLNKNRELEQKAFVIFTPQNLSAYYAALAQARKRYQEKNEVSIDGLSDGLMKSKDILNKETYIQYYYNHFYDLQQLKDKIEQVYELEKAKPYKAYISFGSIWQKKKQVYKHKQTLDEYHYSHTAPNAGDSYKTLSNTVVRDKQTNDYFKQKAVDLLSDYQDPIHEDSSTLMIALYSFLIVVYRLPLGTKMDKICQHFNKEDITRDIDCEYNICWFIVASFALHPEIDNNKSRVSDAIKLFLQFNDINPSQRLNKANKQLLESYKSFNYVTDLEKYQQLFKLNEITYMCDDKVMKTRQNQPEQFSKFEEYIIDKDYQTINVLLVSLSLVNEIHAMYISDINKVINGKLCPSNCQMIFNTKNQNYNRDLARHLKFCQGPETAKQVKLDHLLKPYYPHISNNKLLQKLVATGQQNQLIPTLNYNTFDFETVENIINEGNIIAQLEPLSVASAATINDQVTTLYFDLRNGTDFIEQWISQLFEVAINVNDANQSNIPDVTIEDKNYQPFKPQVSVIGFNSKKFDMNLLLKHLLKNQTKIQYIGSTTQAKQTVVSHQDYDFNLRFIDILSFIPPNNTLKQFVEKFGTKGIKLTKGIFPHGSFNFDNYKLVLGLTTPFTKDDFYDKLNNNNISDEDYEQYCNDSINFESRWEYLKHYNIRDVTCMINPINHLIQITWEEKVNMLGCISLAQIASQIKYKYCYDKFDINAIYNIVNGFEQFEVTQYWWNNKVKGYINQDEFAKRDTTNNVTEDDFDWIRDKVANETCHLCHNKFSKENKPTLDRIDNSISHTKQNCQLACQICNTVKSDKDNDISRLKIQLMKYAIYKHLPMTINNESVYNMLKECMQGGLSNVYHQCNLKGITPINKLRYSHMTKTITSYDTQHIITHILDLDFNSLYPSVFSGIFNKNNPYTNNRIYQAGRVTSYFKCTSNSSKQKARDVIMSADRFNDKGQLFCFRIKGHIDEKHINSHINLAPIWRKLTYNNSIEQIGEFMYNKMKSQGLSVDKTTTKLTSLLSTHNQFMCFTNYILWFLIDYCNFVVDDIDSIALFDKHLGFESFACTMMSKRQDAISQHNDTKSLYYKQILNSTFGGEGKNNAKFDKISFNNARQTSLKQLKLDHKATRKLSDNILNSDGEVIEEAQYMVSESPRQFKCNKPLQEAVFTLDNSKFWYLNFVYSFLYKCIDMDRVHFCNMDTDSLYLAIAGSQIEGYKQGLKYVIKDQLSYDLHYKEWLPWNDCTVAEEKKLMCLTTESQGENIVCLAPKCYILYNGNEQNDDLVSLVNRMKGVSEQKADLTTNDYIKCLNDGCNINVTINNLQMKMGVMSMINMEKSALTGIHNKMVVLSNGCCAPFMYEISAGHYVIEQ</sequence>
<evidence type="ECO:0000313" key="2">
    <source>
        <dbReference type="Proteomes" id="UP000324800"/>
    </source>
</evidence>
<evidence type="ECO:0008006" key="3">
    <source>
        <dbReference type="Google" id="ProtNLM"/>
    </source>
</evidence>
<evidence type="ECO:0000313" key="1">
    <source>
        <dbReference type="EMBL" id="KAA6382547.1"/>
    </source>
</evidence>
<dbReference type="Proteomes" id="UP000324800">
    <property type="component" value="Unassembled WGS sequence"/>
</dbReference>
<gene>
    <name evidence="1" type="ORF">EZS28_021927</name>
</gene>
<proteinExistence type="predicted"/>
<dbReference type="OrthoDB" id="5976830at2759"/>
<dbReference type="Gene3D" id="3.30.40.220">
    <property type="match status" value="1"/>
</dbReference>
<dbReference type="EMBL" id="SNRW01006724">
    <property type="protein sequence ID" value="KAA6382547.1"/>
    <property type="molecule type" value="Genomic_DNA"/>
</dbReference>
<protein>
    <recommendedName>
        <fullName evidence="3">DNA-directed DNA polymerase</fullName>
    </recommendedName>
</protein>
<dbReference type="InterPro" id="IPR043502">
    <property type="entry name" value="DNA/RNA_pol_sf"/>
</dbReference>
<reference evidence="1 2" key="1">
    <citation type="submission" date="2019-03" db="EMBL/GenBank/DDBJ databases">
        <title>Single cell metagenomics reveals metabolic interactions within the superorganism composed of flagellate Streblomastix strix and complex community of Bacteroidetes bacteria on its surface.</title>
        <authorList>
            <person name="Treitli S.C."/>
            <person name="Kolisko M."/>
            <person name="Husnik F."/>
            <person name="Keeling P."/>
            <person name="Hampl V."/>
        </authorList>
    </citation>
    <scope>NUCLEOTIDE SEQUENCE [LARGE SCALE GENOMIC DNA]</scope>
    <source>
        <strain evidence="1">ST1C</strain>
    </source>
</reference>
<accession>A0A5J4VIS9</accession>
<name>A0A5J4VIS9_9EUKA</name>
<organism evidence="1 2">
    <name type="scientific">Streblomastix strix</name>
    <dbReference type="NCBI Taxonomy" id="222440"/>
    <lineage>
        <taxon>Eukaryota</taxon>
        <taxon>Metamonada</taxon>
        <taxon>Preaxostyla</taxon>
        <taxon>Oxymonadida</taxon>
        <taxon>Streblomastigidae</taxon>
        <taxon>Streblomastix</taxon>
    </lineage>
</organism>